<keyword evidence="3 12" id="KW-0813">Transport</keyword>
<keyword evidence="4 12" id="KW-0547">Nucleotide-binding</keyword>
<dbReference type="Pfam" id="PF02874">
    <property type="entry name" value="ATP-synt_ab_N"/>
    <property type="match status" value="1"/>
</dbReference>
<evidence type="ECO:0000256" key="5">
    <source>
        <dbReference type="ARBA" id="ARBA00022781"/>
    </source>
</evidence>
<dbReference type="SUPFAM" id="SSF50615">
    <property type="entry name" value="N-terminal domain of alpha and beta subunits of F1 ATP synthase"/>
    <property type="match status" value="1"/>
</dbReference>
<keyword evidence="17" id="KW-1185">Reference proteome</keyword>
<dbReference type="InterPro" id="IPR005722">
    <property type="entry name" value="ATP_synth_F1_bsu"/>
</dbReference>
<keyword evidence="8 12" id="KW-0406">Ion transport</keyword>
<keyword evidence="10 12" id="KW-0139">CF(1)</keyword>
<evidence type="ECO:0000256" key="6">
    <source>
        <dbReference type="ARBA" id="ARBA00022840"/>
    </source>
</evidence>
<dbReference type="AlphaFoldDB" id="A0A1V6LZX3"/>
<dbReference type="GO" id="GO:0005524">
    <property type="term" value="F:ATP binding"/>
    <property type="evidence" value="ECO:0007669"/>
    <property type="project" value="UniProtKB-UniRule"/>
</dbReference>
<name>A0A1V6LZX3_9BACT</name>
<evidence type="ECO:0000256" key="12">
    <source>
        <dbReference type="HAMAP-Rule" id="MF_01347"/>
    </source>
</evidence>
<dbReference type="RefSeq" id="WP_070067188.1">
    <property type="nucleotide sequence ID" value="NZ_MJUW02000080.1"/>
</dbReference>
<feature type="domain" description="ATPase F1/V1/A1 complex alpha/beta subunit nucleotide-binding" evidence="13">
    <location>
        <begin position="132"/>
        <end position="345"/>
    </location>
</feature>
<dbReference type="CDD" id="cd01133">
    <property type="entry name" value="F1-ATPase_beta_CD"/>
    <property type="match status" value="1"/>
</dbReference>
<feature type="domain" description="ATPase F1/V1/A1 complex alpha/beta subunit N-terminal" evidence="14">
    <location>
        <begin position="8"/>
        <end position="75"/>
    </location>
</feature>
<dbReference type="Gene3D" id="2.40.10.170">
    <property type="match status" value="1"/>
</dbReference>
<keyword evidence="7 12" id="KW-1278">Translocase</keyword>
<keyword evidence="9 12" id="KW-0472">Membrane</keyword>
<organism evidence="16 17">
    <name type="scientific">Candidatus Brocadia sapporoensis</name>
    <dbReference type="NCBI Taxonomy" id="392547"/>
    <lineage>
        <taxon>Bacteria</taxon>
        <taxon>Pseudomonadati</taxon>
        <taxon>Planctomycetota</taxon>
        <taxon>Candidatus Brocadiia</taxon>
        <taxon>Candidatus Brocadiales</taxon>
        <taxon>Candidatus Brocadiaceae</taxon>
        <taxon>Candidatus Brocadia</taxon>
    </lineage>
</organism>
<dbReference type="SUPFAM" id="SSF47917">
    <property type="entry name" value="C-terminal domain of alpha and beta subunits of F1 ATP synthase"/>
    <property type="match status" value="1"/>
</dbReference>
<dbReference type="EC" id="7.1.2.2" evidence="12"/>
<keyword evidence="5 12" id="KW-0375">Hydrogen ion transport</keyword>
<dbReference type="Gene3D" id="3.40.50.300">
    <property type="entry name" value="P-loop containing nucleotide triphosphate hydrolases"/>
    <property type="match status" value="1"/>
</dbReference>
<evidence type="ECO:0000313" key="16">
    <source>
        <dbReference type="EMBL" id="OQD45680.1"/>
    </source>
</evidence>
<evidence type="ECO:0000256" key="8">
    <source>
        <dbReference type="ARBA" id="ARBA00023065"/>
    </source>
</evidence>
<dbReference type="GO" id="GO:0046933">
    <property type="term" value="F:proton-transporting ATP synthase activity, rotational mechanism"/>
    <property type="evidence" value="ECO:0007669"/>
    <property type="project" value="UniProtKB-UniRule"/>
</dbReference>
<dbReference type="NCBIfam" id="TIGR01039">
    <property type="entry name" value="atpD"/>
    <property type="match status" value="1"/>
</dbReference>
<reference evidence="16 17" key="1">
    <citation type="journal article" date="2016" name="Genome Announc.">
        <title>Draft Genome Sequence of the Anaerobic Ammonium-Oxidizing Bacterium 'Candidatus Brocadia sp. 40'.</title>
        <authorList>
            <person name="Ali M."/>
            <person name="Haroon M.F."/>
            <person name="Narita Y."/>
            <person name="Zhang L."/>
            <person name="Rangel Shaw D."/>
            <person name="Okabe S."/>
            <person name="Saikaly P.E."/>
        </authorList>
    </citation>
    <scope>NUCLEOTIDE SEQUENCE [LARGE SCALE GENOMIC DNA]</scope>
    <source>
        <strain evidence="16 17">40</strain>
    </source>
</reference>
<evidence type="ECO:0000313" key="17">
    <source>
        <dbReference type="Proteomes" id="UP000242219"/>
    </source>
</evidence>
<comment type="function">
    <text evidence="12">Produces ATP from ADP in the presence of a proton gradient across the membrane. The catalytic sites are hosted primarily by the beta subunits.</text>
</comment>
<proteinExistence type="inferred from homology"/>
<evidence type="ECO:0000256" key="3">
    <source>
        <dbReference type="ARBA" id="ARBA00022448"/>
    </source>
</evidence>
<keyword evidence="11 12" id="KW-0066">ATP synthesis</keyword>
<comment type="caution">
    <text evidence="16">The sequence shown here is derived from an EMBL/GenBank/DDBJ whole genome shotgun (WGS) entry which is preliminary data.</text>
</comment>
<dbReference type="Pfam" id="PF22919">
    <property type="entry name" value="ATP-synt_VA_C"/>
    <property type="match status" value="1"/>
</dbReference>
<protein>
    <recommendedName>
        <fullName evidence="12">ATP synthase subunit beta</fullName>
        <ecNumber evidence="12">7.1.2.2</ecNumber>
    </recommendedName>
    <alternativeName>
        <fullName evidence="12">ATP synthase F1 sector subunit beta</fullName>
    </alternativeName>
    <alternativeName>
        <fullName evidence="12">F-ATPase subunit beta</fullName>
    </alternativeName>
</protein>
<dbReference type="Gene3D" id="1.10.1140.10">
    <property type="entry name" value="Bovine Mitochondrial F1-atpase, Atp Synthase Beta Chain, Chain D, domain 3"/>
    <property type="match status" value="1"/>
</dbReference>
<feature type="domain" description="ATP synthase A/B type C-terminal" evidence="15">
    <location>
        <begin position="353"/>
        <end position="420"/>
    </location>
</feature>
<evidence type="ECO:0000259" key="13">
    <source>
        <dbReference type="Pfam" id="PF00006"/>
    </source>
</evidence>
<sequence>MMAMKGVIIAIHGDVVEIEFSGGLPNINDSLVVRKSDETNIILEVHDHISSTVVKAIALGYTQGLKRGMSVVSSGSSLKIPVDKNCLGRAFNIFGEPIDGKPPLENGKALPIHKMPPALTEQIPASGILETGIKIIDLLSPFPRGGKIGLFGGAGVGKTVLLMEFIYKIAKVYSGISIFCGIGERVREGHELWREMERQDIIGNAMLVFGEMCESPGIRFRVPLTAITLAEFFRDEIGKDILFLMDNIYRFVQAGNEVSVLLGRLSSRVGYQPTLLSELAEVEERIVSTPRGSITSIQAIYVPADDITDPAVANVFPHLDTTVVLSRDIAAKGLYPAIDPLLSTSKFLSPEGVGVRHYGISRNVKEHLSRYKELLDIIAMLGIEELSPDDRLIVKRARKLEMFLTQPFFLTKEFTGREGKHVPLAKTLDGCEMILSGKMDDMSENAFFMIGDVGEIR</sequence>
<dbReference type="Pfam" id="PF00006">
    <property type="entry name" value="ATP-synt_ab"/>
    <property type="match status" value="1"/>
</dbReference>
<evidence type="ECO:0000256" key="11">
    <source>
        <dbReference type="ARBA" id="ARBA00023310"/>
    </source>
</evidence>
<dbReference type="InterPro" id="IPR027417">
    <property type="entry name" value="P-loop_NTPase"/>
</dbReference>
<feature type="binding site" evidence="12">
    <location>
        <begin position="152"/>
        <end position="159"/>
    </location>
    <ligand>
        <name>ATP</name>
        <dbReference type="ChEBI" id="CHEBI:30616"/>
    </ligand>
</feature>
<dbReference type="InterPro" id="IPR050053">
    <property type="entry name" value="ATPase_alpha/beta_chains"/>
</dbReference>
<evidence type="ECO:0000256" key="4">
    <source>
        <dbReference type="ARBA" id="ARBA00022741"/>
    </source>
</evidence>
<dbReference type="InterPro" id="IPR004100">
    <property type="entry name" value="ATPase_F1/V1/A1_a/bsu_N"/>
</dbReference>
<dbReference type="SUPFAM" id="SSF52540">
    <property type="entry name" value="P-loop containing nucleoside triphosphate hydrolases"/>
    <property type="match status" value="1"/>
</dbReference>
<evidence type="ECO:0000256" key="10">
    <source>
        <dbReference type="ARBA" id="ARBA00023196"/>
    </source>
</evidence>
<comment type="subcellular location">
    <subcellularLocation>
        <location evidence="12">Cell membrane</location>
        <topology evidence="12">Peripheral membrane protein</topology>
    </subcellularLocation>
    <subcellularLocation>
        <location evidence="1">Membrane</location>
    </subcellularLocation>
</comment>
<evidence type="ECO:0000256" key="7">
    <source>
        <dbReference type="ARBA" id="ARBA00022967"/>
    </source>
</evidence>
<dbReference type="Proteomes" id="UP000242219">
    <property type="component" value="Unassembled WGS sequence"/>
</dbReference>
<evidence type="ECO:0000256" key="2">
    <source>
        <dbReference type="ARBA" id="ARBA00008936"/>
    </source>
</evidence>
<accession>A0A1V6LZX3</accession>
<gene>
    <name evidence="12" type="primary">atpD</name>
    <name evidence="16" type="ORF">BIY37_07385</name>
</gene>
<dbReference type="EMBL" id="MJUW02000080">
    <property type="protein sequence ID" value="OQD45680.1"/>
    <property type="molecule type" value="Genomic_DNA"/>
</dbReference>
<evidence type="ECO:0000256" key="9">
    <source>
        <dbReference type="ARBA" id="ARBA00023136"/>
    </source>
</evidence>
<evidence type="ECO:0000256" key="1">
    <source>
        <dbReference type="ARBA" id="ARBA00004370"/>
    </source>
</evidence>
<dbReference type="GO" id="GO:0005886">
    <property type="term" value="C:plasma membrane"/>
    <property type="evidence" value="ECO:0007669"/>
    <property type="project" value="UniProtKB-SubCell"/>
</dbReference>
<dbReference type="InterPro" id="IPR055190">
    <property type="entry name" value="ATP-synt_VA_C"/>
</dbReference>
<keyword evidence="12" id="KW-1003">Cell membrane</keyword>
<dbReference type="HAMAP" id="MF_01347">
    <property type="entry name" value="ATP_synth_beta_bact"/>
    <property type="match status" value="1"/>
</dbReference>
<keyword evidence="6 12" id="KW-0067">ATP-binding</keyword>
<comment type="similarity">
    <text evidence="2 12">Belongs to the ATPase alpha/beta chains family.</text>
</comment>
<dbReference type="PANTHER" id="PTHR15184:SF71">
    <property type="entry name" value="ATP SYNTHASE SUBUNIT BETA, MITOCHONDRIAL"/>
    <property type="match status" value="1"/>
</dbReference>
<evidence type="ECO:0000259" key="14">
    <source>
        <dbReference type="Pfam" id="PF02874"/>
    </source>
</evidence>
<dbReference type="InterPro" id="IPR036121">
    <property type="entry name" value="ATPase_F1/V1/A1_a/bsu_N_sf"/>
</dbReference>
<dbReference type="GO" id="GO:0045259">
    <property type="term" value="C:proton-transporting ATP synthase complex"/>
    <property type="evidence" value="ECO:0007669"/>
    <property type="project" value="UniProtKB-KW"/>
</dbReference>
<dbReference type="PROSITE" id="PS00152">
    <property type="entry name" value="ATPASE_ALPHA_BETA"/>
    <property type="match status" value="1"/>
</dbReference>
<dbReference type="InterPro" id="IPR000194">
    <property type="entry name" value="ATPase_F1/V1/A1_a/bsu_nucl-bd"/>
</dbReference>
<dbReference type="InterPro" id="IPR024034">
    <property type="entry name" value="ATPase_F1/V1_b/a_C"/>
</dbReference>
<dbReference type="PANTHER" id="PTHR15184">
    <property type="entry name" value="ATP SYNTHASE"/>
    <property type="match status" value="1"/>
</dbReference>
<dbReference type="InterPro" id="IPR020003">
    <property type="entry name" value="ATPase_a/bsu_AS"/>
</dbReference>
<comment type="catalytic activity">
    <reaction evidence="12">
        <text>ATP + H2O + 4 H(+)(in) = ADP + phosphate + 5 H(+)(out)</text>
        <dbReference type="Rhea" id="RHEA:57720"/>
        <dbReference type="ChEBI" id="CHEBI:15377"/>
        <dbReference type="ChEBI" id="CHEBI:15378"/>
        <dbReference type="ChEBI" id="CHEBI:30616"/>
        <dbReference type="ChEBI" id="CHEBI:43474"/>
        <dbReference type="ChEBI" id="CHEBI:456216"/>
        <dbReference type="EC" id="7.1.2.2"/>
    </reaction>
</comment>
<dbReference type="CDD" id="cd18110">
    <property type="entry name" value="ATP-synt_F1_beta_C"/>
    <property type="match status" value="1"/>
</dbReference>
<evidence type="ECO:0000259" key="15">
    <source>
        <dbReference type="Pfam" id="PF22919"/>
    </source>
</evidence>